<keyword evidence="2" id="KW-0732">Signal</keyword>
<feature type="compositionally biased region" description="Low complexity" evidence="1">
    <location>
        <begin position="37"/>
        <end position="51"/>
    </location>
</feature>
<feature type="chain" id="PRO_5045254871" description="Lipoprotein" evidence="2">
    <location>
        <begin position="25"/>
        <end position="218"/>
    </location>
</feature>
<evidence type="ECO:0000256" key="1">
    <source>
        <dbReference type="SAM" id="MobiDB-lite"/>
    </source>
</evidence>
<evidence type="ECO:0000313" key="3">
    <source>
        <dbReference type="EMBL" id="MEE3849206.1"/>
    </source>
</evidence>
<dbReference type="EMBL" id="JAZDUF010000001">
    <property type="protein sequence ID" value="MEE3849206.1"/>
    <property type="molecule type" value="Genomic_DNA"/>
</dbReference>
<evidence type="ECO:0000313" key="4">
    <source>
        <dbReference type="Proteomes" id="UP001347146"/>
    </source>
</evidence>
<feature type="region of interest" description="Disordered" evidence="1">
    <location>
        <begin position="30"/>
        <end position="62"/>
    </location>
</feature>
<keyword evidence="4" id="KW-1185">Reference proteome</keyword>
<evidence type="ECO:0008006" key="5">
    <source>
        <dbReference type="Google" id="ProtNLM"/>
    </source>
</evidence>
<proteinExistence type="predicted"/>
<gene>
    <name evidence="3" type="ORF">VZC37_02605</name>
</gene>
<evidence type="ECO:0000256" key="2">
    <source>
        <dbReference type="SAM" id="SignalP"/>
    </source>
</evidence>
<sequence length="218" mass="21939">MTLSPATRARRRVFVSTIVIGVLAIGACSSSTPDGPAPTSVPTSASVSVPAGQAPRSAPGSSLAFGESAVLPAIAFAAAGRRTMFTVTGITPGTGVPDDVTDGGVAYFLYVTVTSLANRPAPAPSVIGLSGSADGRTPTLTLAPTPGLAECPQSTPPEQMSRGESYATCLVSVADPEQRLEQVIYWADTTSDPALDYQSAPVVWAPAPSPSASPPPTG</sequence>
<accession>A0ABU7M831</accession>
<feature type="signal peptide" evidence="2">
    <location>
        <begin position="1"/>
        <end position="24"/>
    </location>
</feature>
<comment type="caution">
    <text evidence="3">The sequence shown here is derived from an EMBL/GenBank/DDBJ whole genome shotgun (WGS) entry which is preliminary data.</text>
</comment>
<organism evidence="3 4">
    <name type="scientific">Gordonia sesuvii</name>
    <dbReference type="NCBI Taxonomy" id="3116777"/>
    <lineage>
        <taxon>Bacteria</taxon>
        <taxon>Bacillati</taxon>
        <taxon>Actinomycetota</taxon>
        <taxon>Actinomycetes</taxon>
        <taxon>Mycobacteriales</taxon>
        <taxon>Gordoniaceae</taxon>
        <taxon>Gordonia</taxon>
    </lineage>
</organism>
<reference evidence="3 4" key="1">
    <citation type="submission" date="2024-01" db="EMBL/GenBank/DDBJ databases">
        <title>Draft genome sequence of Gordonia sp. LSe1-13.</title>
        <authorList>
            <person name="Suphannarot A."/>
            <person name="Mingma R."/>
        </authorList>
    </citation>
    <scope>NUCLEOTIDE SEQUENCE [LARGE SCALE GENOMIC DNA]</scope>
    <source>
        <strain evidence="3 4">LSe1-13</strain>
    </source>
</reference>
<protein>
    <recommendedName>
        <fullName evidence="5">Lipoprotein</fullName>
    </recommendedName>
</protein>
<dbReference type="Proteomes" id="UP001347146">
    <property type="component" value="Unassembled WGS sequence"/>
</dbReference>
<dbReference type="RefSeq" id="WP_330430853.1">
    <property type="nucleotide sequence ID" value="NZ_JAZDUF010000001.1"/>
</dbReference>
<name>A0ABU7M831_9ACTN</name>